<dbReference type="InterPro" id="IPR050301">
    <property type="entry name" value="NTE"/>
</dbReference>
<dbReference type="PANTHER" id="PTHR14226">
    <property type="entry name" value="NEUROPATHY TARGET ESTERASE/SWISS CHEESE D.MELANOGASTER"/>
    <property type="match status" value="1"/>
</dbReference>
<dbReference type="GO" id="GO:0016787">
    <property type="term" value="F:hydrolase activity"/>
    <property type="evidence" value="ECO:0007669"/>
    <property type="project" value="UniProtKB-UniRule"/>
</dbReference>
<keyword evidence="2 4" id="KW-0442">Lipid degradation</keyword>
<dbReference type="AlphaFoldDB" id="A0A7J5UMR3"/>
<protein>
    <recommendedName>
        <fullName evidence="6">PNPLA domain-containing protein</fullName>
    </recommendedName>
</protein>
<evidence type="ECO:0000256" key="5">
    <source>
        <dbReference type="SAM" id="MobiDB-lite"/>
    </source>
</evidence>
<keyword evidence="3 4" id="KW-0443">Lipid metabolism</keyword>
<dbReference type="PROSITE" id="PS51635">
    <property type="entry name" value="PNPLA"/>
    <property type="match status" value="1"/>
</dbReference>
<feature type="region of interest" description="Disordered" evidence="5">
    <location>
        <begin position="158"/>
        <end position="213"/>
    </location>
</feature>
<comment type="caution">
    <text evidence="7">The sequence shown here is derived from an EMBL/GenBank/DDBJ whole genome shotgun (WGS) entry which is preliminary data.</text>
</comment>
<evidence type="ECO:0000256" key="1">
    <source>
        <dbReference type="ARBA" id="ARBA00022801"/>
    </source>
</evidence>
<dbReference type="InterPro" id="IPR016035">
    <property type="entry name" value="Acyl_Trfase/lysoPLipase"/>
</dbReference>
<dbReference type="PANTHER" id="PTHR14226:SF57">
    <property type="entry name" value="BLR7027 PROTEIN"/>
    <property type="match status" value="1"/>
</dbReference>
<organism evidence="7 8">
    <name type="scientific">Georgenia thermotolerans</name>
    <dbReference type="NCBI Taxonomy" id="527326"/>
    <lineage>
        <taxon>Bacteria</taxon>
        <taxon>Bacillati</taxon>
        <taxon>Actinomycetota</taxon>
        <taxon>Actinomycetes</taxon>
        <taxon>Micrococcales</taxon>
        <taxon>Bogoriellaceae</taxon>
        <taxon>Georgenia</taxon>
    </lineage>
</organism>
<evidence type="ECO:0000313" key="7">
    <source>
        <dbReference type="EMBL" id="KAE8763662.1"/>
    </source>
</evidence>
<accession>A0A7J5UMR3</accession>
<feature type="region of interest" description="Disordered" evidence="5">
    <location>
        <begin position="488"/>
        <end position="517"/>
    </location>
</feature>
<proteinExistence type="predicted"/>
<feature type="active site" description="Nucleophile" evidence="4">
    <location>
        <position position="52"/>
    </location>
</feature>
<evidence type="ECO:0000256" key="4">
    <source>
        <dbReference type="PROSITE-ProRule" id="PRU01161"/>
    </source>
</evidence>
<keyword evidence="1 4" id="KW-0378">Hydrolase</keyword>
<comment type="caution">
    <text evidence="4">Lacks conserved residue(s) required for the propagation of feature annotation.</text>
</comment>
<sequence length="568" mass="61115">MRWKPWRRRPVRPEVVGLVLSGGGSRSDFQIGALRYLYDRAGITPQVIAGTSAGAILGSVLAQSGEHDGQRRALDHLERIWRAMREDADMFTEQEWYRRLGERGPEWVKAFSRQQRRQGSLGRTFSRVANRATHYAGPPFRRGAAAAVVPDGAAAAIPDGAAPTSPGAALPSALTPDSPASPSAPSPATATSPAHALAAGAAREAVEADRPTAGSSWNPINVVEILTALREAGRARPDLEVIVRGARRERSMYRPGPIVERLLDPEVFHPQRVATSGVKLRVAVVALESGELRYVTETGRLVDRSDAPVPGVEPLPLVDGIVASCAIPAVFPPVRLGEEHYVDGGVRESLPAEIALEHLGVTRCYAVVSSPPGVPRQESYAEKDMLSIVLRSTAGIMSDEALRDEVAYARAGGCVVVAPELDVHDALTIDPGLVAIAIDYGYLRAAEVCEGATAEQAQLVRDIVALRRQIWHHEAELLAPVVQASGDGAVRAGRHEDRERSGAGRDRTDADADADADAPDLTELVALKHRLRALVDQAPQDWLPPGAHDWWRTFEAHPWEPAVPAAWA</sequence>
<dbReference type="SUPFAM" id="SSF52151">
    <property type="entry name" value="FabD/lysophospholipase-like"/>
    <property type="match status" value="1"/>
</dbReference>
<feature type="compositionally biased region" description="Basic and acidic residues" evidence="5">
    <location>
        <begin position="493"/>
        <end position="510"/>
    </location>
</feature>
<dbReference type="Pfam" id="PF01734">
    <property type="entry name" value="Patatin"/>
    <property type="match status" value="2"/>
</dbReference>
<dbReference type="EMBL" id="WHJE01000061">
    <property type="protein sequence ID" value="KAE8763662.1"/>
    <property type="molecule type" value="Genomic_DNA"/>
</dbReference>
<dbReference type="Proteomes" id="UP000451860">
    <property type="component" value="Unassembled WGS sequence"/>
</dbReference>
<evidence type="ECO:0000259" key="6">
    <source>
        <dbReference type="PROSITE" id="PS51635"/>
    </source>
</evidence>
<evidence type="ECO:0000256" key="2">
    <source>
        <dbReference type="ARBA" id="ARBA00022963"/>
    </source>
</evidence>
<feature type="domain" description="PNPLA" evidence="6">
    <location>
        <begin position="18"/>
        <end position="356"/>
    </location>
</feature>
<dbReference type="GO" id="GO:0016042">
    <property type="term" value="P:lipid catabolic process"/>
    <property type="evidence" value="ECO:0007669"/>
    <property type="project" value="UniProtKB-UniRule"/>
</dbReference>
<evidence type="ECO:0000256" key="3">
    <source>
        <dbReference type="ARBA" id="ARBA00023098"/>
    </source>
</evidence>
<feature type="short sequence motif" description="GXSXG" evidence="4">
    <location>
        <begin position="50"/>
        <end position="54"/>
    </location>
</feature>
<dbReference type="InterPro" id="IPR002641">
    <property type="entry name" value="PNPLA_dom"/>
</dbReference>
<dbReference type="OrthoDB" id="4080114at2"/>
<reference evidence="7 8" key="1">
    <citation type="submission" date="2019-10" db="EMBL/GenBank/DDBJ databases">
        <title>Georgenia wutianyii sp. nov. and Georgenia yuyongxinii sp. nov. isolated from plateau pika (Ochotona curzoniae) in the Qinghai-Tibet plateau of China.</title>
        <authorList>
            <person name="Tian Z."/>
        </authorList>
    </citation>
    <scope>NUCLEOTIDE SEQUENCE [LARGE SCALE GENOMIC DNA]</scope>
    <source>
        <strain evidence="7 8">DSM 21501</strain>
    </source>
</reference>
<feature type="active site" description="Proton acceptor" evidence="4">
    <location>
        <position position="343"/>
    </location>
</feature>
<feature type="compositionally biased region" description="Low complexity" evidence="5">
    <location>
        <begin position="158"/>
        <end position="202"/>
    </location>
</feature>
<name>A0A7J5UMR3_9MICO</name>
<dbReference type="RefSeq" id="WP_152202865.1">
    <property type="nucleotide sequence ID" value="NZ_VUKF01000019.1"/>
</dbReference>
<evidence type="ECO:0000313" key="8">
    <source>
        <dbReference type="Proteomes" id="UP000451860"/>
    </source>
</evidence>
<dbReference type="Gene3D" id="3.40.1090.10">
    <property type="entry name" value="Cytosolic phospholipase A2 catalytic domain"/>
    <property type="match status" value="2"/>
</dbReference>
<gene>
    <name evidence="7" type="ORF">GB883_12895</name>
</gene>
<feature type="short sequence motif" description="DGA/G" evidence="4">
    <location>
        <begin position="343"/>
        <end position="345"/>
    </location>
</feature>
<keyword evidence="8" id="KW-1185">Reference proteome</keyword>